<dbReference type="STRING" id="346185.AAY42_06800"/>
<gene>
    <name evidence="1" type="ORF">AAY42_06800</name>
</gene>
<dbReference type="EMBL" id="LCTZ01000002">
    <property type="protein sequence ID" value="KQC29628.1"/>
    <property type="molecule type" value="Genomic_DNA"/>
</dbReference>
<dbReference type="PATRIC" id="fig|1547436.3.peg.1409"/>
<organism evidence="1 2">
    <name type="scientific">Flagellimonas eckloniae</name>
    <dbReference type="NCBI Taxonomy" id="346185"/>
    <lineage>
        <taxon>Bacteria</taxon>
        <taxon>Pseudomonadati</taxon>
        <taxon>Bacteroidota</taxon>
        <taxon>Flavobacteriia</taxon>
        <taxon>Flavobacteriales</taxon>
        <taxon>Flavobacteriaceae</taxon>
        <taxon>Flagellimonas</taxon>
    </lineage>
</organism>
<comment type="caution">
    <text evidence="1">The sequence shown here is derived from an EMBL/GenBank/DDBJ whole genome shotgun (WGS) entry which is preliminary data.</text>
</comment>
<dbReference type="RefSeq" id="WP_055393580.1">
    <property type="nucleotide sequence ID" value="NZ_LCTZ01000002.1"/>
</dbReference>
<evidence type="ECO:0000313" key="2">
    <source>
        <dbReference type="Proteomes" id="UP000050827"/>
    </source>
</evidence>
<sequence>MASIRDLKKDVNFVLGDIIEAVYLWEAGSNNKDSEEGSVIIDKAIAVFDELMSMIHEKEVTDSKAHFKKIRVELEKKATGLVEELNKLGD</sequence>
<dbReference type="OrthoDB" id="1121857at2"/>
<name>A0A0Q1BY29_9FLAO</name>
<keyword evidence="2" id="KW-1185">Reference proteome</keyword>
<dbReference type="Proteomes" id="UP000050827">
    <property type="component" value="Unassembled WGS sequence"/>
</dbReference>
<proteinExistence type="predicted"/>
<accession>A0A0Q1BY29</accession>
<reference evidence="1 2" key="1">
    <citation type="submission" date="2015-04" db="EMBL/GenBank/DDBJ databases">
        <title>Complete genome of flavobacterium.</title>
        <authorList>
            <person name="Kwon Y.M."/>
            <person name="Kim S.-J."/>
        </authorList>
    </citation>
    <scope>NUCLEOTIDE SEQUENCE [LARGE SCALE GENOMIC DNA]</scope>
    <source>
        <strain evidence="1 2">DK169</strain>
    </source>
</reference>
<protein>
    <submittedName>
        <fullName evidence="1">Uncharacterized protein</fullName>
    </submittedName>
</protein>
<dbReference type="AlphaFoldDB" id="A0A0Q1BY29"/>
<evidence type="ECO:0000313" key="1">
    <source>
        <dbReference type="EMBL" id="KQC29628.1"/>
    </source>
</evidence>